<protein>
    <submittedName>
        <fullName evidence="1">CLUMA_CG000902, isoform A</fullName>
    </submittedName>
</protein>
<proteinExistence type="predicted"/>
<gene>
    <name evidence="1" type="ORF">CLUMA_CG000902</name>
</gene>
<name>A0A1J1HGC7_9DIPT</name>
<dbReference type="Proteomes" id="UP000183832">
    <property type="component" value="Unassembled WGS sequence"/>
</dbReference>
<reference evidence="1 2" key="1">
    <citation type="submission" date="2015-04" db="EMBL/GenBank/DDBJ databases">
        <authorList>
            <person name="Syromyatnikov M.Y."/>
            <person name="Popov V.N."/>
        </authorList>
    </citation>
    <scope>NUCLEOTIDE SEQUENCE [LARGE SCALE GENOMIC DNA]</scope>
</reference>
<dbReference type="AlphaFoldDB" id="A0A1J1HGC7"/>
<organism evidence="1 2">
    <name type="scientific">Clunio marinus</name>
    <dbReference type="NCBI Taxonomy" id="568069"/>
    <lineage>
        <taxon>Eukaryota</taxon>
        <taxon>Metazoa</taxon>
        <taxon>Ecdysozoa</taxon>
        <taxon>Arthropoda</taxon>
        <taxon>Hexapoda</taxon>
        <taxon>Insecta</taxon>
        <taxon>Pterygota</taxon>
        <taxon>Neoptera</taxon>
        <taxon>Endopterygota</taxon>
        <taxon>Diptera</taxon>
        <taxon>Nematocera</taxon>
        <taxon>Chironomoidea</taxon>
        <taxon>Chironomidae</taxon>
        <taxon>Clunio</taxon>
    </lineage>
</organism>
<keyword evidence="2" id="KW-1185">Reference proteome</keyword>
<evidence type="ECO:0000313" key="2">
    <source>
        <dbReference type="Proteomes" id="UP000183832"/>
    </source>
</evidence>
<evidence type="ECO:0000313" key="1">
    <source>
        <dbReference type="EMBL" id="CRK87055.1"/>
    </source>
</evidence>
<accession>A0A1J1HGC7</accession>
<dbReference type="EMBL" id="CVRI01000003">
    <property type="protein sequence ID" value="CRK87055.1"/>
    <property type="molecule type" value="Genomic_DNA"/>
</dbReference>
<sequence length="62" mass="7294">MGFVVATSKCTILLPLRFPLLEWHLIYSKLCFNSPRLLKNSQVKVIEFFLLLFFVSRFTAQQ</sequence>